<feature type="domain" description="Amidohydrolase 3" evidence="1">
    <location>
        <begin position="190"/>
        <end position="393"/>
    </location>
</feature>
<sequence>MPSPDHLLGARLPRWLLPAQWPEQAGQPVLADLNLSQGRVRGIAPHDPARAPAGAWHLDGALVLPGLVDAHTHLDKTFTLSRMGTVKPGLLGAIEAMMADRPHWTEADIRTRAGRALQWAHEAGTVHLRTHCDWWEPDAQPLAWNVLRELAQEWAPRLTLERVALIPLHLYSERDDAMRLARTMAASGPGALLGGFVHTSNWNPQALRHLFEAAQRHGLDVDLHVDEELTPQAQGLATTAALLRELRFDGHVVCGHTCALAVQDEAQALATLDAVAASGITLVTLPITNLLLQDATTGRTPRQRGLTLVKEARARGIPVLIASDNVQDPFCPVGSFDPLEALNTGVLAAQLEQPFDLWSEALCRADWLRRGAPALPLQPGSSADLIIFPQADCWGFPSRTQARVVLRQGAVASGQASATWSRSSIPTRSFA</sequence>
<gene>
    <name evidence="2" type="ORF">M9799_03480</name>
</gene>
<keyword evidence="3" id="KW-1185">Reference proteome</keyword>
<dbReference type="RefSeq" id="WP_231044144.1">
    <property type="nucleotide sequence ID" value="NZ_CP106881.1"/>
</dbReference>
<reference evidence="2" key="1">
    <citation type="submission" date="2022-09" db="EMBL/GenBank/DDBJ databases">
        <title>The complete genome of Acidovorax sp. 5MLIR.</title>
        <authorList>
            <person name="Liu L."/>
            <person name="Yue J."/>
            <person name="Yang F."/>
            <person name="Yuan J."/>
            <person name="Li L."/>
        </authorList>
    </citation>
    <scope>NUCLEOTIDE SEQUENCE</scope>
    <source>
        <strain evidence="2">5MLIR</strain>
    </source>
</reference>
<dbReference type="PANTHER" id="PTHR32027:SF0">
    <property type="entry name" value="CYTOSINE DEAMINASE"/>
    <property type="match status" value="1"/>
</dbReference>
<dbReference type="Proteomes" id="UP001162800">
    <property type="component" value="Chromosome"/>
</dbReference>
<name>A0ABY6GDD8_9BURK</name>
<protein>
    <submittedName>
        <fullName evidence="2">Amidohydrolase family protein</fullName>
    </submittedName>
</protein>
<dbReference type="Pfam" id="PF07969">
    <property type="entry name" value="Amidohydro_3"/>
    <property type="match status" value="1"/>
</dbReference>
<dbReference type="InterPro" id="IPR032466">
    <property type="entry name" value="Metal_Hydrolase"/>
</dbReference>
<dbReference type="Gene3D" id="3.20.20.140">
    <property type="entry name" value="Metal-dependent hydrolases"/>
    <property type="match status" value="1"/>
</dbReference>
<evidence type="ECO:0000259" key="1">
    <source>
        <dbReference type="Pfam" id="PF07969"/>
    </source>
</evidence>
<dbReference type="PANTHER" id="PTHR32027">
    <property type="entry name" value="CYTOSINE DEAMINASE"/>
    <property type="match status" value="1"/>
</dbReference>
<dbReference type="InterPro" id="IPR013108">
    <property type="entry name" value="Amidohydro_3"/>
</dbReference>
<dbReference type="InterPro" id="IPR011059">
    <property type="entry name" value="Metal-dep_hydrolase_composite"/>
</dbReference>
<dbReference type="InterPro" id="IPR052349">
    <property type="entry name" value="Metallo-hydrolase_Enzymes"/>
</dbReference>
<dbReference type="Gene3D" id="2.30.40.10">
    <property type="entry name" value="Urease, subunit C, domain 1"/>
    <property type="match status" value="1"/>
</dbReference>
<dbReference type="EMBL" id="CP106881">
    <property type="protein sequence ID" value="UYG52315.1"/>
    <property type="molecule type" value="Genomic_DNA"/>
</dbReference>
<dbReference type="CDD" id="cd01293">
    <property type="entry name" value="Bact_CD"/>
    <property type="match status" value="1"/>
</dbReference>
<dbReference type="SUPFAM" id="SSF51338">
    <property type="entry name" value="Composite domain of metallo-dependent hydrolases"/>
    <property type="match status" value="1"/>
</dbReference>
<accession>A0ABY6GDD8</accession>
<dbReference type="SUPFAM" id="SSF51556">
    <property type="entry name" value="Metallo-dependent hydrolases"/>
    <property type="match status" value="1"/>
</dbReference>
<evidence type="ECO:0000313" key="3">
    <source>
        <dbReference type="Proteomes" id="UP001162800"/>
    </source>
</evidence>
<proteinExistence type="predicted"/>
<evidence type="ECO:0000313" key="2">
    <source>
        <dbReference type="EMBL" id="UYG52315.1"/>
    </source>
</evidence>
<organism evidence="2 3">
    <name type="scientific">Comamonas endophytica</name>
    <dbReference type="NCBI Taxonomy" id="2949090"/>
    <lineage>
        <taxon>Bacteria</taxon>
        <taxon>Pseudomonadati</taxon>
        <taxon>Pseudomonadota</taxon>
        <taxon>Betaproteobacteria</taxon>
        <taxon>Burkholderiales</taxon>
        <taxon>Comamonadaceae</taxon>
        <taxon>Comamonas</taxon>
    </lineage>
</organism>